<dbReference type="Pfam" id="PF06476">
    <property type="entry name" value="DUF1090"/>
    <property type="match status" value="1"/>
</dbReference>
<dbReference type="EMBL" id="FNUD01000002">
    <property type="protein sequence ID" value="SEF01460.1"/>
    <property type="molecule type" value="Genomic_DNA"/>
</dbReference>
<dbReference type="Proteomes" id="UP000183613">
    <property type="component" value="Unassembled WGS sequence"/>
</dbReference>
<sequence>MRKKVVSQWTLGVGLGCLLMSGYSAGHNDSTCAERRDEILYQLEQAKLSGNRYKQSGLETALRNVKRYCQDDPIERRQNKIASAAAEVIYRSEQLEKALEEDAPSKVKVCREQLHHARRQLARATED</sequence>
<name>A0A1H5NJ31_PSEDM</name>
<organism evidence="1 2">
    <name type="scientific">Pseudomonas deceptionensis</name>
    <dbReference type="NCBI Taxonomy" id="882211"/>
    <lineage>
        <taxon>Bacteria</taxon>
        <taxon>Pseudomonadati</taxon>
        <taxon>Pseudomonadota</taxon>
        <taxon>Gammaproteobacteria</taxon>
        <taxon>Pseudomonadales</taxon>
        <taxon>Pseudomonadaceae</taxon>
        <taxon>Pseudomonas</taxon>
    </lineage>
</organism>
<evidence type="ECO:0000313" key="1">
    <source>
        <dbReference type="EMBL" id="SEF01460.1"/>
    </source>
</evidence>
<comment type="caution">
    <text evidence="1">The sequence shown here is derived from an EMBL/GenBank/DDBJ whole genome shotgun (WGS) entry which is preliminary data.</text>
</comment>
<evidence type="ECO:0008006" key="3">
    <source>
        <dbReference type="Google" id="ProtNLM"/>
    </source>
</evidence>
<dbReference type="AlphaFoldDB" id="A0A1H5NJ31"/>
<reference evidence="1" key="1">
    <citation type="submission" date="2016-10" db="EMBL/GenBank/DDBJ databases">
        <authorList>
            <person name="Varghese N."/>
            <person name="Submissions S."/>
        </authorList>
    </citation>
    <scope>NUCLEOTIDE SEQUENCE [LARGE SCALE GENOMIC DNA]</scope>
    <source>
        <strain evidence="1">LMG 25555</strain>
    </source>
</reference>
<dbReference type="RefSeq" id="WP_074836859.1">
    <property type="nucleotide sequence ID" value="NZ_FNUD01000002.1"/>
</dbReference>
<proteinExistence type="predicted"/>
<dbReference type="PROSITE" id="PS51257">
    <property type="entry name" value="PROKAR_LIPOPROTEIN"/>
    <property type="match status" value="1"/>
</dbReference>
<accession>A0A1H5NJ31</accession>
<dbReference type="InterPro" id="IPR009468">
    <property type="entry name" value="DUF1090"/>
</dbReference>
<protein>
    <recommendedName>
        <fullName evidence="3">DUF1090 domain-containing protein</fullName>
    </recommendedName>
</protein>
<keyword evidence="2" id="KW-1185">Reference proteome</keyword>
<dbReference type="OrthoDB" id="8689941at2"/>
<evidence type="ECO:0000313" key="2">
    <source>
        <dbReference type="Proteomes" id="UP000183613"/>
    </source>
</evidence>
<gene>
    <name evidence="1" type="ORF">SAMN04489800_3603</name>
</gene>